<gene>
    <name evidence="1" type="ORF">LDC_1573</name>
</gene>
<sequence>MGITSEDMIANHNGSTAAILAMVAIKMVIIYKSINYLTGLGTKFCEDGEALGANIANAFGGVAKFAAGGALLKLGGIYGGNVLRGVVGRTGQLIGEKTTGLHDSSSSFARYTGRLGQRAENFLYGGLKIGGKSFQDEVNNSTQEDANIDARLTPEQRKKRFYERMGGNSIKYNDGHNEKINKIVTEGRQQLSDEALEYMKKTGASQFGLDMLRTKFVEKIEKQYGKGSYEGNKEVVV</sequence>
<reference evidence="1" key="2">
    <citation type="journal article" date="2011" name="Microb. Ecol.">
        <title>Taxonomic and Functional Metagenomic Profiling of the Microbial Community in the Anoxic Sediment of a Sub-saline Shallow Lake (Laguna de Carrizo, Central Spain).</title>
        <authorList>
            <person name="Ferrer M."/>
            <person name="Guazzaroni M.E."/>
            <person name="Richter M."/>
            <person name="Garcia-Salamanca A."/>
            <person name="Yarza P."/>
            <person name="Suarez-Suarez A."/>
            <person name="Solano J."/>
            <person name="Alcaide M."/>
            <person name="van Dillewijn P."/>
            <person name="Molina-Henares M.A."/>
            <person name="Lopez-Cortes N."/>
            <person name="Al-Ramahi Y."/>
            <person name="Guerrero C."/>
            <person name="Acosta A."/>
            <person name="de Eugenio L.I."/>
            <person name="Martinez V."/>
            <person name="Marques S."/>
            <person name="Rojo F."/>
            <person name="Santero E."/>
            <person name="Genilloud O."/>
            <person name="Perez-Perez J."/>
            <person name="Rossello-Mora R."/>
            <person name="Ramos J.L."/>
        </authorList>
    </citation>
    <scope>NUCLEOTIDE SEQUENCE</scope>
</reference>
<feature type="non-terminal residue" evidence="1">
    <location>
        <position position="237"/>
    </location>
</feature>
<evidence type="ECO:0000313" key="1">
    <source>
        <dbReference type="EMBL" id="EFK96404.1"/>
    </source>
</evidence>
<dbReference type="AlphaFoldDB" id="D9PJ64"/>
<protein>
    <submittedName>
        <fullName evidence="1">Membrane protein</fullName>
    </submittedName>
</protein>
<accession>D9PJ64</accession>
<reference evidence="1" key="1">
    <citation type="submission" date="2010-07" db="EMBL/GenBank/DDBJ databases">
        <authorList>
            <consortium name="CONSOLIDER consortium CSD2007-00005"/>
            <person name="Guazzaroni M.-E."/>
            <person name="Richter M."/>
            <person name="Garcia-Salamanca A."/>
            <person name="Yarza P."/>
            <person name="Ferrer M."/>
        </authorList>
    </citation>
    <scope>NUCLEOTIDE SEQUENCE</scope>
</reference>
<organism evidence="1">
    <name type="scientific">sediment metagenome</name>
    <dbReference type="NCBI Taxonomy" id="749907"/>
    <lineage>
        <taxon>unclassified sequences</taxon>
        <taxon>metagenomes</taxon>
        <taxon>ecological metagenomes</taxon>
    </lineage>
</organism>
<proteinExistence type="predicted"/>
<dbReference type="EMBL" id="ADZX01000497">
    <property type="protein sequence ID" value="EFK96404.1"/>
    <property type="molecule type" value="Genomic_DNA"/>
</dbReference>
<name>D9PJ64_9ZZZZ</name>
<comment type="caution">
    <text evidence="1">The sequence shown here is derived from an EMBL/GenBank/DDBJ whole genome shotgun (WGS) entry which is preliminary data.</text>
</comment>